<feature type="region of interest" description="Disordered" evidence="1">
    <location>
        <begin position="37"/>
        <end position="85"/>
    </location>
</feature>
<gene>
    <name evidence="2" type="ORF">PsYK624_134530</name>
</gene>
<reference evidence="2 3" key="1">
    <citation type="submission" date="2021-08" db="EMBL/GenBank/DDBJ databases">
        <title>Draft Genome Sequence of Phanerochaete sordida strain YK-624.</title>
        <authorList>
            <person name="Mori T."/>
            <person name="Dohra H."/>
            <person name="Suzuki T."/>
            <person name="Kawagishi H."/>
            <person name="Hirai H."/>
        </authorList>
    </citation>
    <scope>NUCLEOTIDE SEQUENCE [LARGE SCALE GENOMIC DNA]</scope>
    <source>
        <strain evidence="2 3">YK-624</strain>
    </source>
</reference>
<comment type="caution">
    <text evidence="2">The sequence shown here is derived from an EMBL/GenBank/DDBJ whole genome shotgun (WGS) entry which is preliminary data.</text>
</comment>
<keyword evidence="3" id="KW-1185">Reference proteome</keyword>
<protein>
    <submittedName>
        <fullName evidence="2">Uncharacterized protein</fullName>
    </submittedName>
</protein>
<evidence type="ECO:0000256" key="1">
    <source>
        <dbReference type="SAM" id="MobiDB-lite"/>
    </source>
</evidence>
<accession>A0A9P3GLP2</accession>
<organism evidence="2 3">
    <name type="scientific">Phanerochaete sordida</name>
    <dbReference type="NCBI Taxonomy" id="48140"/>
    <lineage>
        <taxon>Eukaryota</taxon>
        <taxon>Fungi</taxon>
        <taxon>Dikarya</taxon>
        <taxon>Basidiomycota</taxon>
        <taxon>Agaricomycotina</taxon>
        <taxon>Agaricomycetes</taxon>
        <taxon>Polyporales</taxon>
        <taxon>Phanerochaetaceae</taxon>
        <taxon>Phanerochaete</taxon>
    </lineage>
</organism>
<name>A0A9P3GLP2_9APHY</name>
<evidence type="ECO:0000313" key="2">
    <source>
        <dbReference type="EMBL" id="GJE97238.1"/>
    </source>
</evidence>
<dbReference type="Proteomes" id="UP000703269">
    <property type="component" value="Unassembled WGS sequence"/>
</dbReference>
<dbReference type="AlphaFoldDB" id="A0A9P3GLP2"/>
<proteinExistence type="predicted"/>
<dbReference type="EMBL" id="BPQB01000069">
    <property type="protein sequence ID" value="GJE97238.1"/>
    <property type="molecule type" value="Genomic_DNA"/>
</dbReference>
<sequence length="85" mass="8849">MSGCADALSSTSRVVSCQPRRAAKACSGELGFLHPSSQERTSIVVHRPSSPRSDRPVDRSRRRHMAADPGTPAGSPAGIAASLGH</sequence>
<evidence type="ECO:0000313" key="3">
    <source>
        <dbReference type="Proteomes" id="UP000703269"/>
    </source>
</evidence>